<dbReference type="Pfam" id="PF02470">
    <property type="entry name" value="MlaD"/>
    <property type="match status" value="1"/>
</dbReference>
<dbReference type="EMBL" id="JBHSJF010000006">
    <property type="protein sequence ID" value="MFC5068251.1"/>
    <property type="molecule type" value="Genomic_DNA"/>
</dbReference>
<proteinExistence type="predicted"/>
<organism evidence="3 4">
    <name type="scientific">Flaviflagellibacter deserti</name>
    <dbReference type="NCBI Taxonomy" id="2267266"/>
    <lineage>
        <taxon>Bacteria</taxon>
        <taxon>Pseudomonadati</taxon>
        <taxon>Pseudomonadota</taxon>
        <taxon>Alphaproteobacteria</taxon>
        <taxon>Hyphomicrobiales</taxon>
        <taxon>Flaviflagellibacter</taxon>
    </lineage>
</organism>
<protein>
    <submittedName>
        <fullName evidence="3">MlaD family protein</fullName>
    </submittedName>
</protein>
<dbReference type="InterPro" id="IPR003399">
    <property type="entry name" value="Mce/MlaD"/>
</dbReference>
<reference evidence="4" key="1">
    <citation type="journal article" date="2019" name="Int. J. Syst. Evol. Microbiol.">
        <title>The Global Catalogue of Microorganisms (GCM) 10K type strain sequencing project: providing services to taxonomists for standard genome sequencing and annotation.</title>
        <authorList>
            <consortium name="The Broad Institute Genomics Platform"/>
            <consortium name="The Broad Institute Genome Sequencing Center for Infectious Disease"/>
            <person name="Wu L."/>
            <person name="Ma J."/>
        </authorList>
    </citation>
    <scope>NUCLEOTIDE SEQUENCE [LARGE SCALE GENOMIC DNA]</scope>
    <source>
        <strain evidence="4">CGMCC 1.16444</strain>
    </source>
</reference>
<dbReference type="Proteomes" id="UP001595796">
    <property type="component" value="Unassembled WGS sequence"/>
</dbReference>
<evidence type="ECO:0000256" key="1">
    <source>
        <dbReference type="SAM" id="Phobius"/>
    </source>
</evidence>
<accession>A0ABV9Z0A4</accession>
<feature type="domain" description="Mce/MlaD" evidence="2">
    <location>
        <begin position="38"/>
        <end position="114"/>
    </location>
</feature>
<feature type="transmembrane region" description="Helical" evidence="1">
    <location>
        <begin position="7"/>
        <end position="28"/>
    </location>
</feature>
<name>A0ABV9Z0A4_9HYPH</name>
<sequence>METRANHVLIGFFTLAVLVGAFGFVWWFGGNSSSDRTSYRVVFEGSVSGLTRGSAVLFNGLTVGEVTEIQFSSSEPGKIYTRIAVDPGVPVRTDTKARLESQGLTGVSSVMLEGGKNDAPVLAASIAGDLPTIVAEPGGYASVMEGARKIMERADGILNQVQKVVETNTGPINQSIANVQKFTDALAKNSDGIDDFLAATGEMAKAVSAVAGPLQELTLDARQIVKAVDPQKVANIVGSAEKFAIELGAVGPKLGVVLDQAGDVTTNLIAASDKLNTTLTGIQSVVAAVDPEKIRKVVDNATLFSETLARNGPSVDEIVSDARELSDRLNKASVRVDGILQRADSLLGEGQNAGVFDEVREAAKSIRILSDNLDKRTASLSGDITKFTGTGLRDLSGLIANGRETLAGVDRVVRELERNPQRFLFGGGGVSDYSPRR</sequence>
<evidence type="ECO:0000313" key="3">
    <source>
        <dbReference type="EMBL" id="MFC5068251.1"/>
    </source>
</evidence>
<keyword evidence="1" id="KW-0472">Membrane</keyword>
<dbReference type="PANTHER" id="PTHR36698:SF2">
    <property type="entry name" value="MCE_MLAD DOMAIN-CONTAINING PROTEIN"/>
    <property type="match status" value="1"/>
</dbReference>
<keyword evidence="1" id="KW-1133">Transmembrane helix</keyword>
<gene>
    <name evidence="3" type="ORF">ACFPFW_09520</name>
</gene>
<comment type="caution">
    <text evidence="3">The sequence shown here is derived from an EMBL/GenBank/DDBJ whole genome shotgun (WGS) entry which is preliminary data.</text>
</comment>
<evidence type="ECO:0000259" key="2">
    <source>
        <dbReference type="Pfam" id="PF02470"/>
    </source>
</evidence>
<dbReference type="RefSeq" id="WP_114955834.1">
    <property type="nucleotide sequence ID" value="NZ_JBHSJF010000006.1"/>
</dbReference>
<evidence type="ECO:0000313" key="4">
    <source>
        <dbReference type="Proteomes" id="UP001595796"/>
    </source>
</evidence>
<keyword evidence="1" id="KW-0812">Transmembrane</keyword>
<keyword evidence="4" id="KW-1185">Reference proteome</keyword>
<dbReference type="PANTHER" id="PTHR36698">
    <property type="entry name" value="BLL5892 PROTEIN"/>
    <property type="match status" value="1"/>
</dbReference>